<dbReference type="PANTHER" id="PTHR31058">
    <property type="entry name" value="ZINC FINGER C4H2 DOMAIN-CONTAINING PROTEIN"/>
    <property type="match status" value="1"/>
</dbReference>
<gene>
    <name evidence="2" type="ORF">OESDEN_24210</name>
</gene>
<dbReference type="PANTHER" id="PTHR31058:SF10">
    <property type="entry name" value="C4H2-TYPE DOMAIN-CONTAINING PROTEIN"/>
    <property type="match status" value="1"/>
</dbReference>
<keyword evidence="3" id="KW-1185">Reference proteome</keyword>
<evidence type="ECO:0000259" key="1">
    <source>
        <dbReference type="PROSITE" id="PS51896"/>
    </source>
</evidence>
<organism evidence="2 3">
    <name type="scientific">Oesophagostomum dentatum</name>
    <name type="common">Nodular worm</name>
    <dbReference type="NCBI Taxonomy" id="61180"/>
    <lineage>
        <taxon>Eukaryota</taxon>
        <taxon>Metazoa</taxon>
        <taxon>Ecdysozoa</taxon>
        <taxon>Nematoda</taxon>
        <taxon>Chromadorea</taxon>
        <taxon>Rhabditida</taxon>
        <taxon>Rhabditina</taxon>
        <taxon>Rhabditomorpha</taxon>
        <taxon>Strongyloidea</taxon>
        <taxon>Strongylidae</taxon>
        <taxon>Oesophagostomum</taxon>
    </lineage>
</organism>
<dbReference type="GO" id="GO:0045666">
    <property type="term" value="P:positive regulation of neuron differentiation"/>
    <property type="evidence" value="ECO:0007669"/>
    <property type="project" value="TreeGrafter"/>
</dbReference>
<sequence>MKICQSCFQQIHRNAPICPRCKSKPRSKNPTKPKKKD</sequence>
<dbReference type="InterPro" id="IPR018482">
    <property type="entry name" value="Znf-C4H2"/>
</dbReference>
<name>A0A0B1RYZ2_OESDE</name>
<dbReference type="AlphaFoldDB" id="A0A0B1RYZ2"/>
<dbReference type="InterPro" id="IPR044069">
    <property type="entry name" value="ZF_C4H2"/>
</dbReference>
<dbReference type="PROSITE" id="PS51896">
    <property type="entry name" value="ZF_C4H2"/>
    <property type="match status" value="1"/>
</dbReference>
<dbReference type="EMBL" id="KN612022">
    <property type="protein sequence ID" value="KHJ76170.1"/>
    <property type="molecule type" value="Genomic_DNA"/>
</dbReference>
<reference evidence="2 3" key="1">
    <citation type="submission" date="2014-03" db="EMBL/GenBank/DDBJ databases">
        <title>Draft genome of the hookworm Oesophagostomum dentatum.</title>
        <authorList>
            <person name="Mitreva M."/>
        </authorList>
    </citation>
    <scope>NUCLEOTIDE SEQUENCE [LARGE SCALE GENOMIC DNA]</scope>
    <source>
        <strain evidence="2 3">OD-Hann</strain>
    </source>
</reference>
<dbReference type="OrthoDB" id="5863719at2759"/>
<evidence type="ECO:0000313" key="2">
    <source>
        <dbReference type="EMBL" id="KHJ76170.1"/>
    </source>
</evidence>
<dbReference type="Proteomes" id="UP000053660">
    <property type="component" value="Unassembled WGS sequence"/>
</dbReference>
<proteinExistence type="predicted"/>
<feature type="domain" description="C4H2-type" evidence="1">
    <location>
        <begin position="1"/>
        <end position="37"/>
    </location>
</feature>
<accession>A0A0B1RYZ2</accession>
<dbReference type="Pfam" id="PF10146">
    <property type="entry name" value="zf-C4H2"/>
    <property type="match status" value="1"/>
</dbReference>
<protein>
    <recommendedName>
        <fullName evidence="1">C4H2-type domain-containing protein</fullName>
    </recommendedName>
</protein>
<evidence type="ECO:0000313" key="3">
    <source>
        <dbReference type="Proteomes" id="UP000053660"/>
    </source>
</evidence>
<dbReference type="GO" id="GO:0005634">
    <property type="term" value="C:nucleus"/>
    <property type="evidence" value="ECO:0007669"/>
    <property type="project" value="TreeGrafter"/>
</dbReference>